<keyword evidence="4 8" id="KW-0554">One-carbon metabolism</keyword>
<dbReference type="PROSITE" id="PS00075">
    <property type="entry name" value="DHFR_1"/>
    <property type="match status" value="1"/>
</dbReference>
<comment type="pathway">
    <text evidence="1 8">Cofactor biosynthesis; tetrahydrofolate biosynthesis; 5,6,7,8-tetrahydrofolate from 7,8-dihydrofolate: step 1/1.</text>
</comment>
<dbReference type="InterPro" id="IPR024072">
    <property type="entry name" value="DHFR-like_dom_sf"/>
</dbReference>
<comment type="catalytic activity">
    <reaction evidence="8">
        <text>(6S)-5,6,7,8-tetrahydrofolate + NADP(+) = 7,8-dihydrofolate + NADPH + H(+)</text>
        <dbReference type="Rhea" id="RHEA:15009"/>
        <dbReference type="ChEBI" id="CHEBI:15378"/>
        <dbReference type="ChEBI" id="CHEBI:57451"/>
        <dbReference type="ChEBI" id="CHEBI:57453"/>
        <dbReference type="ChEBI" id="CHEBI:57783"/>
        <dbReference type="ChEBI" id="CHEBI:58349"/>
        <dbReference type="EC" id="1.5.1.3"/>
    </reaction>
</comment>
<organism evidence="11 12">
    <name type="scientific">Candidatus Electrothrix aarhusensis</name>
    <dbReference type="NCBI Taxonomy" id="1859131"/>
    <lineage>
        <taxon>Bacteria</taxon>
        <taxon>Pseudomonadati</taxon>
        <taxon>Thermodesulfobacteriota</taxon>
        <taxon>Desulfobulbia</taxon>
        <taxon>Desulfobulbales</taxon>
        <taxon>Desulfobulbaceae</taxon>
        <taxon>Candidatus Electrothrix</taxon>
    </lineage>
</organism>
<sequence length="166" mass="18369">MEIVLIAAMAANRVIGRGKTIPWDIPGEQTRFKEITMDHSLIMGRKTWESIGQPLPGRQNIVVTRNPEFQAPGAKVVHSLEQGFALTEGEKKVFVIGGAQLYQLALERADTLILTELEQEIAGDAFFPAFSCPPFVLVRTEEVEEPIRYSIRTYQRSKGAGKGQAG</sequence>
<dbReference type="EC" id="1.5.1.3" evidence="3 8"/>
<dbReference type="GO" id="GO:0004146">
    <property type="term" value="F:dihydrofolate reductase activity"/>
    <property type="evidence" value="ECO:0007669"/>
    <property type="project" value="UniProtKB-EC"/>
</dbReference>
<evidence type="ECO:0000256" key="2">
    <source>
        <dbReference type="ARBA" id="ARBA00009539"/>
    </source>
</evidence>
<dbReference type="GO" id="GO:0006730">
    <property type="term" value="P:one-carbon metabolic process"/>
    <property type="evidence" value="ECO:0007669"/>
    <property type="project" value="UniProtKB-KW"/>
</dbReference>
<dbReference type="AlphaFoldDB" id="A0A3S3UAF2"/>
<dbReference type="GO" id="GO:0005829">
    <property type="term" value="C:cytosol"/>
    <property type="evidence" value="ECO:0007669"/>
    <property type="project" value="TreeGrafter"/>
</dbReference>
<comment type="similarity">
    <text evidence="2 8 9">Belongs to the dihydrofolate reductase family.</text>
</comment>
<evidence type="ECO:0000313" key="12">
    <source>
        <dbReference type="Proteomes" id="UP000287853"/>
    </source>
</evidence>
<dbReference type="Gene3D" id="3.40.430.10">
    <property type="entry name" value="Dihydrofolate Reductase, subunit A"/>
    <property type="match status" value="1"/>
</dbReference>
<dbReference type="CDD" id="cd00209">
    <property type="entry name" value="DHFR"/>
    <property type="match status" value="1"/>
</dbReference>
<dbReference type="PANTHER" id="PTHR48069">
    <property type="entry name" value="DIHYDROFOLATE REDUCTASE"/>
    <property type="match status" value="1"/>
</dbReference>
<evidence type="ECO:0000256" key="3">
    <source>
        <dbReference type="ARBA" id="ARBA00012856"/>
    </source>
</evidence>
<proteinExistence type="inferred from homology"/>
<dbReference type="UniPathway" id="UPA00077">
    <property type="reaction ID" value="UER00158"/>
</dbReference>
<keyword evidence="12" id="KW-1185">Reference proteome</keyword>
<reference evidence="11 12" key="1">
    <citation type="submission" date="2017-01" db="EMBL/GenBank/DDBJ databases">
        <title>The cable genome- insights into the physiology and evolution of filamentous bacteria capable of sulfide oxidation via long distance electron transfer.</title>
        <authorList>
            <person name="Schreiber L."/>
            <person name="Bjerg J.T."/>
            <person name="Boggild A."/>
            <person name="Van De Vossenberg J."/>
            <person name="Meysman F."/>
            <person name="Nielsen L.P."/>
            <person name="Schramm A."/>
            <person name="Kjeldsen K.U."/>
        </authorList>
    </citation>
    <scope>NUCLEOTIDE SEQUENCE [LARGE SCALE GENOMIC DNA]</scope>
    <source>
        <strain evidence="11">MCF</strain>
    </source>
</reference>
<evidence type="ECO:0000256" key="1">
    <source>
        <dbReference type="ARBA" id="ARBA00004903"/>
    </source>
</evidence>
<dbReference type="PROSITE" id="PS51330">
    <property type="entry name" value="DHFR_2"/>
    <property type="match status" value="1"/>
</dbReference>
<dbReference type="PIRSF" id="PIRSF000194">
    <property type="entry name" value="DHFR"/>
    <property type="match status" value="1"/>
</dbReference>
<name>A0A3S3UAF2_9BACT</name>
<dbReference type="InterPro" id="IPR017925">
    <property type="entry name" value="DHFR_CS"/>
</dbReference>
<protein>
    <recommendedName>
        <fullName evidence="3 8">Dihydrofolate reductase</fullName>
        <ecNumber evidence="3 8">1.5.1.3</ecNumber>
    </recommendedName>
</protein>
<gene>
    <name evidence="11" type="ORF">H206_00626</name>
</gene>
<dbReference type="EMBL" id="MTKO01000072">
    <property type="protein sequence ID" value="RWX45804.1"/>
    <property type="molecule type" value="Genomic_DNA"/>
</dbReference>
<evidence type="ECO:0000256" key="4">
    <source>
        <dbReference type="ARBA" id="ARBA00022563"/>
    </source>
</evidence>
<dbReference type="GO" id="GO:0046655">
    <property type="term" value="P:folic acid metabolic process"/>
    <property type="evidence" value="ECO:0007669"/>
    <property type="project" value="TreeGrafter"/>
</dbReference>
<dbReference type="GO" id="GO:0046654">
    <property type="term" value="P:tetrahydrofolate biosynthetic process"/>
    <property type="evidence" value="ECO:0007669"/>
    <property type="project" value="UniProtKB-UniPathway"/>
</dbReference>
<dbReference type="PANTHER" id="PTHR48069:SF3">
    <property type="entry name" value="DIHYDROFOLATE REDUCTASE"/>
    <property type="match status" value="1"/>
</dbReference>
<evidence type="ECO:0000256" key="6">
    <source>
        <dbReference type="ARBA" id="ARBA00023002"/>
    </source>
</evidence>
<dbReference type="GO" id="GO:0046452">
    <property type="term" value="P:dihydrofolate metabolic process"/>
    <property type="evidence" value="ECO:0007669"/>
    <property type="project" value="TreeGrafter"/>
</dbReference>
<comment type="function">
    <text evidence="7 8">Key enzyme in folate metabolism. Catalyzes an essential reaction for de novo glycine and purine synthesis, and for DNA precursor synthesis.</text>
</comment>
<dbReference type="GO" id="GO:0070401">
    <property type="term" value="F:NADP+ binding"/>
    <property type="evidence" value="ECO:0007669"/>
    <property type="project" value="UniProtKB-ARBA"/>
</dbReference>
<dbReference type="Proteomes" id="UP000287853">
    <property type="component" value="Unassembled WGS sequence"/>
</dbReference>
<dbReference type="InterPro" id="IPR012259">
    <property type="entry name" value="DHFR"/>
</dbReference>
<dbReference type="Pfam" id="PF00186">
    <property type="entry name" value="DHFR_1"/>
    <property type="match status" value="1"/>
</dbReference>
<evidence type="ECO:0000256" key="9">
    <source>
        <dbReference type="RuleBase" id="RU004474"/>
    </source>
</evidence>
<evidence type="ECO:0000256" key="5">
    <source>
        <dbReference type="ARBA" id="ARBA00022857"/>
    </source>
</evidence>
<keyword evidence="5 8" id="KW-0521">NADP</keyword>
<evidence type="ECO:0000313" key="11">
    <source>
        <dbReference type="EMBL" id="RWX45804.1"/>
    </source>
</evidence>
<dbReference type="PRINTS" id="PR00070">
    <property type="entry name" value="DHFR"/>
</dbReference>
<evidence type="ECO:0000256" key="7">
    <source>
        <dbReference type="ARBA" id="ARBA00025067"/>
    </source>
</evidence>
<dbReference type="FunFam" id="3.40.430.10:FF:000001">
    <property type="entry name" value="Dihydrofolate reductase"/>
    <property type="match status" value="1"/>
</dbReference>
<accession>A0A3S3UAF2</accession>
<evidence type="ECO:0000256" key="8">
    <source>
        <dbReference type="PIRNR" id="PIRNR000194"/>
    </source>
</evidence>
<dbReference type="InterPro" id="IPR001796">
    <property type="entry name" value="DHFR_dom"/>
</dbReference>
<feature type="domain" description="DHFR" evidence="10">
    <location>
        <begin position="2"/>
        <end position="156"/>
    </location>
</feature>
<comment type="caution">
    <text evidence="11">The sequence shown here is derived from an EMBL/GenBank/DDBJ whole genome shotgun (WGS) entry which is preliminary data.</text>
</comment>
<keyword evidence="6 8" id="KW-0560">Oxidoreductase</keyword>
<evidence type="ECO:0000259" key="10">
    <source>
        <dbReference type="PROSITE" id="PS51330"/>
    </source>
</evidence>
<dbReference type="SUPFAM" id="SSF53597">
    <property type="entry name" value="Dihydrofolate reductase-like"/>
    <property type="match status" value="1"/>
</dbReference>